<gene>
    <name evidence="2" type="primary">TTLL7</name>
    <name evidence="2" type="ORF">AWC38_SpisGene4038</name>
</gene>
<keyword evidence="3" id="KW-1185">Reference proteome</keyword>
<proteinExistence type="predicted"/>
<dbReference type="CDD" id="cd03801">
    <property type="entry name" value="GT4_PimA-like"/>
    <property type="match status" value="2"/>
</dbReference>
<dbReference type="OrthoDB" id="5951366at2759"/>
<dbReference type="Gene3D" id="3.40.50.2000">
    <property type="entry name" value="Glycogen Phosphorylase B"/>
    <property type="match status" value="3"/>
</dbReference>
<evidence type="ECO:0000313" key="3">
    <source>
        <dbReference type="Proteomes" id="UP000225706"/>
    </source>
</evidence>
<name>A0A2B4SPT9_STYPI</name>
<sequence length="1101" mass="123809">MCMVECNHDQHSFAPKGLVGTALDFMVLCERVSDKRRGMAAEKAEAQKRLLTQPKRNEYSMSKERLNQLRREAAREEFENMNMGNFRRIFPPEDKTRREKYNGLLADAFKLFLSGRAASLQKDGNQPFSTLREEEILDLLEQCECDENVTLDKSGNRPMSKGPKPLSSMPSAKSTANKEDTSTLSSTVSSNPDQTSTPSHSSSFRPVSAHKAPNSANNGLILTRSSTHRIVTSSSSPPMKFNPVVDAAFLDAAVREREEELCRRTLQALLDMRIKFPGKTDEEAEVILESIQDNWKFHKPRVASYWLVKLDSIKRRKVVDIVRTNVRAILQRVWRASEVDNLRLYRVFSRVFNRLLWSHGQGLWNCFSNLGNSWETIFSKSTEVLSSTEMNCWRRIVQLCRDCLLIVYQFAADGKAAGAASNVSQGTTLQDSDKRAFVDSSKEMNDISAETSELEVLRISPLVDEWGSSKGGLSTLNREMCKGLAQQPNVSVTLVVLQFTEEEKNEALKGNVNLVKVEEIPGFHRISLLSFPPDDCKIDAVVGHGQKLGPPAFAVARQRRCKRVHVVHTSSEELAMFKKKQKAPISAGEKKHQIEVKLSKTADVIVGIGPKLTESIKRSLRTEHRDEDVINFTPGIFTEFSKLKQAREDRKTFSILLFGRADEEDFEVKGYDVAAQAIAALGDCLYDLLFVGAPEGEQEKVKVSLTKCGIPRRQLKVRSFCENREELADLFVEADLAIMPSRTEGFGLTALEALSAGLPILVSANSGFGQALEELPLGNSFVVDSDDPDKWKEAIKQARRKSRNVRLQEAINLRKYYDEKYKWQEQCEAISLVGHTSSEEIAIFKKGRHEMKDGEKKHELEVDLSKTADVIVGIGPKLTESIKSSLRPHKKDKDVIEFTPGIFPEFSELEQASEERENFGILVFGRGNEEDFELKGYDLAARAVAGLNDPSYRLVFVGAPEGEQEEVKRNLLECGISPKQLIVRSYRESRESLASLFCEADLAIMPSRTEGFGLTALEALSAGLPILVSDNSGFGKALERIPFGMSFVVDSDDPNEWGRAIKRARKKSREVRLEEADALRTYYDRKYKWQEQSETVVNKLR</sequence>
<feature type="region of interest" description="Disordered" evidence="1">
    <location>
        <begin position="150"/>
        <end position="220"/>
    </location>
</feature>
<dbReference type="Proteomes" id="UP000225706">
    <property type="component" value="Unassembled WGS sequence"/>
</dbReference>
<evidence type="ECO:0000313" key="2">
    <source>
        <dbReference type="EMBL" id="PFX31129.1"/>
    </source>
</evidence>
<accession>A0A2B4SPT9</accession>
<dbReference type="SUPFAM" id="SSF53756">
    <property type="entry name" value="UDP-Glycosyltransferase/glycogen phosphorylase"/>
    <property type="match status" value="2"/>
</dbReference>
<reference evidence="3" key="1">
    <citation type="journal article" date="2017" name="bioRxiv">
        <title>Comparative analysis of the genomes of Stylophora pistillata and Acropora digitifera provides evidence for extensive differences between species of corals.</title>
        <authorList>
            <person name="Voolstra C.R."/>
            <person name="Li Y."/>
            <person name="Liew Y.J."/>
            <person name="Baumgarten S."/>
            <person name="Zoccola D."/>
            <person name="Flot J.-F."/>
            <person name="Tambutte S."/>
            <person name="Allemand D."/>
            <person name="Aranda M."/>
        </authorList>
    </citation>
    <scope>NUCLEOTIDE SEQUENCE [LARGE SCALE GENOMIC DNA]</scope>
</reference>
<dbReference type="Pfam" id="PF20706">
    <property type="entry name" value="GT4-conflict"/>
    <property type="match status" value="2"/>
</dbReference>
<organism evidence="2 3">
    <name type="scientific">Stylophora pistillata</name>
    <name type="common">Smooth cauliflower coral</name>
    <dbReference type="NCBI Taxonomy" id="50429"/>
    <lineage>
        <taxon>Eukaryota</taxon>
        <taxon>Metazoa</taxon>
        <taxon>Cnidaria</taxon>
        <taxon>Anthozoa</taxon>
        <taxon>Hexacorallia</taxon>
        <taxon>Scleractinia</taxon>
        <taxon>Astrocoeniina</taxon>
        <taxon>Pocilloporidae</taxon>
        <taxon>Stylophora</taxon>
    </lineage>
</organism>
<comment type="caution">
    <text evidence="2">The sequence shown here is derived from an EMBL/GenBank/DDBJ whole genome shotgun (WGS) entry which is preliminary data.</text>
</comment>
<feature type="compositionally biased region" description="Polar residues" evidence="1">
    <location>
        <begin position="182"/>
        <end position="205"/>
    </location>
</feature>
<dbReference type="STRING" id="50429.A0A2B4SPT9"/>
<dbReference type="AlphaFoldDB" id="A0A2B4SPT9"/>
<evidence type="ECO:0000256" key="1">
    <source>
        <dbReference type="SAM" id="MobiDB-lite"/>
    </source>
</evidence>
<protein>
    <submittedName>
        <fullName evidence="2">Tubulin polyglutamylase TTLL7</fullName>
    </submittedName>
</protein>
<dbReference type="PANTHER" id="PTHR12526">
    <property type="entry name" value="GLYCOSYLTRANSFERASE"/>
    <property type="match status" value="1"/>
</dbReference>
<dbReference type="EMBL" id="LSMT01000040">
    <property type="protein sequence ID" value="PFX31129.1"/>
    <property type="molecule type" value="Genomic_DNA"/>
</dbReference>